<evidence type="ECO:0000313" key="2">
    <source>
        <dbReference type="Proteomes" id="UP000299102"/>
    </source>
</evidence>
<protein>
    <submittedName>
        <fullName evidence="1">Uncharacterized protein</fullName>
    </submittedName>
</protein>
<sequence length="232" mass="25393">METSFVDKSHFARDDNIEAEGRNIQKSPLRLRPCELGDSRSSMCAQDGVAAAPPLATDHTQEHNKTMNIKIERDDEDLATIQVLGTAYSHLQDDQLSFKEEGDFTLKTIDKMNEIIKQELDIGPTVLLTKVTPSTLPSSNQCKFAAVRSGLLVGRAAGCGAVPTRLLFAKSYNVTNLASCQSGQAQRMKYNNFTEYKFDEVAPAVMLCPASNGLVVLPPLHKSIALFSFLGL</sequence>
<name>A0A4C1YNW1_EUMVA</name>
<gene>
    <name evidence="1" type="ORF">EVAR_83194_1</name>
</gene>
<reference evidence="1 2" key="1">
    <citation type="journal article" date="2019" name="Commun. Biol.">
        <title>The bagworm genome reveals a unique fibroin gene that provides high tensile strength.</title>
        <authorList>
            <person name="Kono N."/>
            <person name="Nakamura H."/>
            <person name="Ohtoshi R."/>
            <person name="Tomita M."/>
            <person name="Numata K."/>
            <person name="Arakawa K."/>
        </authorList>
    </citation>
    <scope>NUCLEOTIDE SEQUENCE [LARGE SCALE GENOMIC DNA]</scope>
</reference>
<dbReference type="AlphaFoldDB" id="A0A4C1YNW1"/>
<proteinExistence type="predicted"/>
<dbReference type="Proteomes" id="UP000299102">
    <property type="component" value="Unassembled WGS sequence"/>
</dbReference>
<comment type="caution">
    <text evidence="1">The sequence shown here is derived from an EMBL/GenBank/DDBJ whole genome shotgun (WGS) entry which is preliminary data.</text>
</comment>
<organism evidence="1 2">
    <name type="scientific">Eumeta variegata</name>
    <name type="common">Bagworm moth</name>
    <name type="synonym">Eumeta japonica</name>
    <dbReference type="NCBI Taxonomy" id="151549"/>
    <lineage>
        <taxon>Eukaryota</taxon>
        <taxon>Metazoa</taxon>
        <taxon>Ecdysozoa</taxon>
        <taxon>Arthropoda</taxon>
        <taxon>Hexapoda</taxon>
        <taxon>Insecta</taxon>
        <taxon>Pterygota</taxon>
        <taxon>Neoptera</taxon>
        <taxon>Endopterygota</taxon>
        <taxon>Lepidoptera</taxon>
        <taxon>Glossata</taxon>
        <taxon>Ditrysia</taxon>
        <taxon>Tineoidea</taxon>
        <taxon>Psychidae</taxon>
        <taxon>Oiketicinae</taxon>
        <taxon>Eumeta</taxon>
    </lineage>
</organism>
<keyword evidence="2" id="KW-1185">Reference proteome</keyword>
<accession>A0A4C1YNW1</accession>
<dbReference type="EMBL" id="BGZK01001355">
    <property type="protein sequence ID" value="GBP77946.1"/>
    <property type="molecule type" value="Genomic_DNA"/>
</dbReference>
<evidence type="ECO:0000313" key="1">
    <source>
        <dbReference type="EMBL" id="GBP77946.1"/>
    </source>
</evidence>